<dbReference type="AlphaFoldDB" id="A0A0N4VJT9"/>
<reference evidence="3" key="1">
    <citation type="submission" date="2017-02" db="UniProtKB">
        <authorList>
            <consortium name="WormBaseParasite"/>
        </authorList>
    </citation>
    <scope>IDENTIFICATION</scope>
</reference>
<reference evidence="1 2" key="2">
    <citation type="submission" date="2018-10" db="EMBL/GenBank/DDBJ databases">
        <authorList>
            <consortium name="Pathogen Informatics"/>
        </authorList>
    </citation>
    <scope>NUCLEOTIDE SEQUENCE [LARGE SCALE GENOMIC DNA]</scope>
</reference>
<proteinExistence type="predicted"/>
<evidence type="ECO:0000313" key="3">
    <source>
        <dbReference type="WBParaSite" id="EVEC_0001111001-mRNA-1"/>
    </source>
</evidence>
<keyword evidence="2" id="KW-1185">Reference proteome</keyword>
<dbReference type="Proteomes" id="UP000274131">
    <property type="component" value="Unassembled WGS sequence"/>
</dbReference>
<sequence length="144" mass="16639">MKILIHAGWKTYHSGNPLSLANSQRGFVAVFSVSVTSREKSSRYLLELTIHFIQVSLEGLEERLLFLKVYSFLEDGKEKFSVLVDACEFLRMTGGKKALGLWEWRWDFCTIFVACEGELFLLVWARHAGKANWCQNRGYLKRDV</sequence>
<dbReference type="EMBL" id="UXUI01010844">
    <property type="protein sequence ID" value="VDD95684.1"/>
    <property type="molecule type" value="Genomic_DNA"/>
</dbReference>
<organism evidence="3">
    <name type="scientific">Enterobius vermicularis</name>
    <name type="common">Human pinworm</name>
    <dbReference type="NCBI Taxonomy" id="51028"/>
    <lineage>
        <taxon>Eukaryota</taxon>
        <taxon>Metazoa</taxon>
        <taxon>Ecdysozoa</taxon>
        <taxon>Nematoda</taxon>
        <taxon>Chromadorea</taxon>
        <taxon>Rhabditida</taxon>
        <taxon>Spirurina</taxon>
        <taxon>Oxyuridomorpha</taxon>
        <taxon>Oxyuroidea</taxon>
        <taxon>Oxyuridae</taxon>
        <taxon>Enterobius</taxon>
    </lineage>
</organism>
<gene>
    <name evidence="1" type="ORF">EVEC_LOCUS10435</name>
</gene>
<dbReference type="WBParaSite" id="EVEC_0001111001-mRNA-1">
    <property type="protein sequence ID" value="EVEC_0001111001-mRNA-1"/>
    <property type="gene ID" value="EVEC_0001111001"/>
</dbReference>
<evidence type="ECO:0000313" key="1">
    <source>
        <dbReference type="EMBL" id="VDD95684.1"/>
    </source>
</evidence>
<evidence type="ECO:0000313" key="2">
    <source>
        <dbReference type="Proteomes" id="UP000274131"/>
    </source>
</evidence>
<accession>A0A0N4VJT9</accession>
<name>A0A0N4VJT9_ENTVE</name>
<protein>
    <submittedName>
        <fullName evidence="3">Transmembrane protein</fullName>
    </submittedName>
</protein>